<organism evidence="1 2">
    <name type="scientific">Allochromatium warmingii</name>
    <name type="common">Chromatium warmingii</name>
    <dbReference type="NCBI Taxonomy" id="61595"/>
    <lineage>
        <taxon>Bacteria</taxon>
        <taxon>Pseudomonadati</taxon>
        <taxon>Pseudomonadota</taxon>
        <taxon>Gammaproteobacteria</taxon>
        <taxon>Chromatiales</taxon>
        <taxon>Chromatiaceae</taxon>
        <taxon>Allochromatium</taxon>
    </lineage>
</organism>
<dbReference type="OrthoDB" id="114943at2"/>
<keyword evidence="2" id="KW-1185">Reference proteome</keyword>
<proteinExistence type="predicted"/>
<dbReference type="GO" id="GO:0004392">
    <property type="term" value="F:heme oxygenase (decyclizing) activity"/>
    <property type="evidence" value="ECO:0007669"/>
    <property type="project" value="InterPro"/>
</dbReference>
<dbReference type="CDD" id="cd19166">
    <property type="entry name" value="HemeO-bac"/>
    <property type="match status" value="1"/>
</dbReference>
<dbReference type="Pfam" id="PF01126">
    <property type="entry name" value="Heme_oxygenase"/>
    <property type="match status" value="1"/>
</dbReference>
<name>A0A1H3FIS1_ALLWA</name>
<dbReference type="InterPro" id="IPR016053">
    <property type="entry name" value="Haem_Oase-like"/>
</dbReference>
<reference evidence="2" key="1">
    <citation type="submission" date="2016-10" db="EMBL/GenBank/DDBJ databases">
        <authorList>
            <person name="Varghese N."/>
            <person name="Submissions S."/>
        </authorList>
    </citation>
    <scope>NUCLEOTIDE SEQUENCE [LARGE SCALE GENOMIC DNA]</scope>
    <source>
        <strain evidence="2">DSM 173</strain>
    </source>
</reference>
<sequence length="205" mass="22097">MPYPATGSASCTDRDLARVLRRATAGVHAEIELLPLMAQLTAETVTLAAYQQYLHAMVSILAPLERTLFDVIDPAIREQLGVRPKLPALLADLDEQGLTYHPRLVAMTATLALPHDLSATVGGLYVLEGATLGGRTIARHLRRRLGESLGAARFLDFHSDQTAAAWKAFTSALNTLALHQALVPDQVIAGALAVFAYLHQRIEGS</sequence>
<dbReference type="EMBL" id="FNOW01000019">
    <property type="protein sequence ID" value="SDX90886.1"/>
    <property type="molecule type" value="Genomic_DNA"/>
</dbReference>
<dbReference type="STRING" id="61595.SAMN05421644_11910"/>
<dbReference type="AlphaFoldDB" id="A0A1H3FIS1"/>
<evidence type="ECO:0000313" key="2">
    <source>
        <dbReference type="Proteomes" id="UP000198672"/>
    </source>
</evidence>
<accession>A0A1H3FIS1</accession>
<dbReference type="Proteomes" id="UP000198672">
    <property type="component" value="Unassembled WGS sequence"/>
</dbReference>
<dbReference type="GO" id="GO:0006788">
    <property type="term" value="P:heme oxidation"/>
    <property type="evidence" value="ECO:0007669"/>
    <property type="project" value="InterPro"/>
</dbReference>
<dbReference type="InterPro" id="IPR016084">
    <property type="entry name" value="Haem_Oase-like_multi-hlx"/>
</dbReference>
<gene>
    <name evidence="1" type="ORF">SAMN05421644_11910</name>
</gene>
<dbReference type="SUPFAM" id="SSF48613">
    <property type="entry name" value="Heme oxygenase-like"/>
    <property type="match status" value="1"/>
</dbReference>
<dbReference type="RefSeq" id="WP_091333573.1">
    <property type="nucleotide sequence ID" value="NZ_FNOW01000019.1"/>
</dbReference>
<evidence type="ECO:0000313" key="1">
    <source>
        <dbReference type="EMBL" id="SDX90886.1"/>
    </source>
</evidence>
<protein>
    <submittedName>
        <fullName evidence="1">Heme oxygenase</fullName>
    </submittedName>
</protein>
<dbReference type="Gene3D" id="1.20.910.10">
    <property type="entry name" value="Heme oxygenase-like"/>
    <property type="match status" value="1"/>
</dbReference>